<gene>
    <name evidence="2" type="ORF">TBRA_LOCUS12331</name>
</gene>
<keyword evidence="3" id="KW-1185">Reference proteome</keyword>
<dbReference type="AlphaFoldDB" id="A0A6H5IQL1"/>
<sequence length="208" mass="23990">MEVLAARSTYARKFFGGSSTGGLDELQLMPRRAYSLRWRKCRAPEHAQVTERAFSYMEREMRMEYDIHNTMESVGQSLQHSDITYIIMYNTHMRRVVAPYCATRARRELRNCDIYSSAEYITLHGMMVIHFLQVALEGRKSRGSGIVRYMNVCNKKRMHTRRRRGGGGGGERSCTGVRSKEKKDARESCFSPTIKLPSDSYPSKIIIL</sequence>
<protein>
    <submittedName>
        <fullName evidence="2">Uncharacterized protein</fullName>
    </submittedName>
</protein>
<evidence type="ECO:0000313" key="2">
    <source>
        <dbReference type="EMBL" id="CAB0040635.1"/>
    </source>
</evidence>
<organism evidence="2 3">
    <name type="scientific">Trichogramma brassicae</name>
    <dbReference type="NCBI Taxonomy" id="86971"/>
    <lineage>
        <taxon>Eukaryota</taxon>
        <taxon>Metazoa</taxon>
        <taxon>Ecdysozoa</taxon>
        <taxon>Arthropoda</taxon>
        <taxon>Hexapoda</taxon>
        <taxon>Insecta</taxon>
        <taxon>Pterygota</taxon>
        <taxon>Neoptera</taxon>
        <taxon>Endopterygota</taxon>
        <taxon>Hymenoptera</taxon>
        <taxon>Apocrita</taxon>
        <taxon>Proctotrupomorpha</taxon>
        <taxon>Chalcidoidea</taxon>
        <taxon>Trichogrammatidae</taxon>
        <taxon>Trichogramma</taxon>
    </lineage>
</organism>
<dbReference type="EMBL" id="CADCXV010001039">
    <property type="protein sequence ID" value="CAB0040635.1"/>
    <property type="molecule type" value="Genomic_DNA"/>
</dbReference>
<evidence type="ECO:0000313" key="3">
    <source>
        <dbReference type="Proteomes" id="UP000479190"/>
    </source>
</evidence>
<name>A0A6H5IQL1_9HYME</name>
<dbReference type="Proteomes" id="UP000479190">
    <property type="component" value="Unassembled WGS sequence"/>
</dbReference>
<accession>A0A6H5IQL1</accession>
<evidence type="ECO:0000256" key="1">
    <source>
        <dbReference type="SAM" id="MobiDB-lite"/>
    </source>
</evidence>
<proteinExistence type="predicted"/>
<feature type="region of interest" description="Disordered" evidence="1">
    <location>
        <begin position="159"/>
        <end position="179"/>
    </location>
</feature>
<reference evidence="2 3" key="1">
    <citation type="submission" date="2020-02" db="EMBL/GenBank/DDBJ databases">
        <authorList>
            <person name="Ferguson B K."/>
        </authorList>
    </citation>
    <scope>NUCLEOTIDE SEQUENCE [LARGE SCALE GENOMIC DNA]</scope>
</reference>